<name>A0A2T0SEB9_9BACT</name>
<dbReference type="RefSeq" id="WP_146141499.1">
    <property type="nucleotide sequence ID" value="NZ_PVTE01000022.1"/>
</dbReference>
<evidence type="ECO:0000313" key="2">
    <source>
        <dbReference type="Proteomes" id="UP000238375"/>
    </source>
</evidence>
<reference evidence="1 2" key="1">
    <citation type="submission" date="2018-03" db="EMBL/GenBank/DDBJ databases">
        <title>Genomic Encyclopedia of Archaeal and Bacterial Type Strains, Phase II (KMG-II): from individual species to whole genera.</title>
        <authorList>
            <person name="Goeker M."/>
        </authorList>
    </citation>
    <scope>NUCLEOTIDE SEQUENCE [LARGE SCALE GENOMIC DNA]</scope>
    <source>
        <strain evidence="1 2">DSM 28354</strain>
    </source>
</reference>
<comment type="caution">
    <text evidence="1">The sequence shown here is derived from an EMBL/GenBank/DDBJ whole genome shotgun (WGS) entry which is preliminary data.</text>
</comment>
<dbReference type="Proteomes" id="UP000238375">
    <property type="component" value="Unassembled WGS sequence"/>
</dbReference>
<proteinExistence type="predicted"/>
<organism evidence="1 2">
    <name type="scientific">Spirosoma oryzae</name>
    <dbReference type="NCBI Taxonomy" id="1469603"/>
    <lineage>
        <taxon>Bacteria</taxon>
        <taxon>Pseudomonadati</taxon>
        <taxon>Bacteroidota</taxon>
        <taxon>Cytophagia</taxon>
        <taxon>Cytophagales</taxon>
        <taxon>Cytophagaceae</taxon>
        <taxon>Spirosoma</taxon>
    </lineage>
</organism>
<gene>
    <name evidence="1" type="ORF">CLV58_12263</name>
</gene>
<protein>
    <submittedName>
        <fullName evidence="1">Uncharacterized protein</fullName>
    </submittedName>
</protein>
<evidence type="ECO:0000313" key="1">
    <source>
        <dbReference type="EMBL" id="PRY31768.1"/>
    </source>
</evidence>
<dbReference type="AlphaFoldDB" id="A0A2T0SEB9"/>
<keyword evidence="2" id="KW-1185">Reference proteome</keyword>
<accession>A0A2T0SEB9</accession>
<sequence>MEKLTEGDFLVRQSDESLWQFLGYDEGNMASKAEKIPFMGKPKDNDDLDDKQYILVRQISLDNGDGEADKEWLGIDEFRKEEKH</sequence>
<dbReference type="EMBL" id="PVTE01000022">
    <property type="protein sequence ID" value="PRY31768.1"/>
    <property type="molecule type" value="Genomic_DNA"/>
</dbReference>